<accession>A0ABU7C6J7</accession>
<name>A0ABU7C6J7_9TELE</name>
<sequence length="165" mass="18715">MTIDEGSNADRPVNRELRFLTQLSLHHDRPVQRVYRSPAPHLNFSTRGRTSPPTRRRHSTLFRLKTIASDLEAPILILAVSHSAGNCSSESCRTRADEANRTKSSAKSRDAILRPPKQIPSTPSLRLEILSIKVMNRIGDIGQPWRSPTLIDIMMLRTTHIEKLY</sequence>
<proteinExistence type="predicted"/>
<dbReference type="EMBL" id="JAHUTI010079690">
    <property type="protein sequence ID" value="MED6257900.1"/>
    <property type="molecule type" value="Genomic_DNA"/>
</dbReference>
<evidence type="ECO:0000313" key="1">
    <source>
        <dbReference type="EMBL" id="MED6257900.1"/>
    </source>
</evidence>
<keyword evidence="2" id="KW-1185">Reference proteome</keyword>
<dbReference type="Proteomes" id="UP001345963">
    <property type="component" value="Unassembled WGS sequence"/>
</dbReference>
<protein>
    <submittedName>
        <fullName evidence="1">Uncharacterized protein</fullName>
    </submittedName>
</protein>
<organism evidence="1 2">
    <name type="scientific">Ataeniobius toweri</name>
    <dbReference type="NCBI Taxonomy" id="208326"/>
    <lineage>
        <taxon>Eukaryota</taxon>
        <taxon>Metazoa</taxon>
        <taxon>Chordata</taxon>
        <taxon>Craniata</taxon>
        <taxon>Vertebrata</taxon>
        <taxon>Euteleostomi</taxon>
        <taxon>Actinopterygii</taxon>
        <taxon>Neopterygii</taxon>
        <taxon>Teleostei</taxon>
        <taxon>Neoteleostei</taxon>
        <taxon>Acanthomorphata</taxon>
        <taxon>Ovalentaria</taxon>
        <taxon>Atherinomorphae</taxon>
        <taxon>Cyprinodontiformes</taxon>
        <taxon>Goodeidae</taxon>
        <taxon>Ataeniobius</taxon>
    </lineage>
</organism>
<evidence type="ECO:0000313" key="2">
    <source>
        <dbReference type="Proteomes" id="UP001345963"/>
    </source>
</evidence>
<gene>
    <name evidence="1" type="ORF">ATANTOWER_000163</name>
</gene>
<comment type="caution">
    <text evidence="1">The sequence shown here is derived from an EMBL/GenBank/DDBJ whole genome shotgun (WGS) entry which is preliminary data.</text>
</comment>
<reference evidence="1 2" key="1">
    <citation type="submission" date="2021-07" db="EMBL/GenBank/DDBJ databases">
        <authorList>
            <person name="Palmer J.M."/>
        </authorList>
    </citation>
    <scope>NUCLEOTIDE SEQUENCE [LARGE SCALE GENOMIC DNA]</scope>
    <source>
        <strain evidence="1 2">AT_MEX2019</strain>
        <tissue evidence="1">Muscle</tissue>
    </source>
</reference>